<dbReference type="Gene3D" id="1.10.472.10">
    <property type="entry name" value="Cyclin-like"/>
    <property type="match status" value="1"/>
</dbReference>
<sequence length="579" mass="60213">MSVCDKLQIPNNTMQITLVRLDQLRSEPDVNEDHLDTTAAASLALSAREDGLPVRDEDIASAWSDAMEAADADISITSQQLEAVSDYFDIAEVPPHPNSLVQRFGEAVEMPEELVTVAHRLLQDAFALDPTVVSGGPSPAATAGGALSLAALVNGLDDTYEQSTLGKVSGTSEVTVRNRCRDLQDLLDDRLANDRYRVVPASQAPDRPSDESQSDAGEGSTTGGEASGESRSGTASAGGASSADEATAADGAGSADGASASSVETADTDAVLDTVQSVYPDELPTTANVAETHDTSESVAEDALESLADDGEVERKRAGSVDVWIPAGGDEVGTALTVDAVETEIDSLVEELDIGSSARLLARGMVSDAVEDAAVEDAAELAATTVVAAARMSGGGVDIVEVAGRRSFEPRVIAQWLDTLDETVDADIPRRDPEDVVEDVAAELGLSESVLAESQRSLDRFDGDAEAYTAAELAAGAVLFAATIGQTQVDVDRLAAVAGAETSYVTSAMHGIVVSLCLALVRGDIAYEDCDWTTELLQSELSPTLGDSETGRAIAIAKAYTAGREGQYVDEQTIDVLSE</sequence>
<feature type="compositionally biased region" description="Low complexity" evidence="1">
    <location>
        <begin position="227"/>
        <end position="262"/>
    </location>
</feature>
<keyword evidence="3" id="KW-1185">Reference proteome</keyword>
<accession>A0ABU2FUY4</accession>
<evidence type="ECO:0000256" key="1">
    <source>
        <dbReference type="SAM" id="MobiDB-lite"/>
    </source>
</evidence>
<organism evidence="2 3">
    <name type="scientific">Haloarcula onubensis</name>
    <dbReference type="NCBI Taxonomy" id="2950539"/>
    <lineage>
        <taxon>Archaea</taxon>
        <taxon>Methanobacteriati</taxon>
        <taxon>Methanobacteriota</taxon>
        <taxon>Stenosarchaea group</taxon>
        <taxon>Halobacteria</taxon>
        <taxon>Halobacteriales</taxon>
        <taxon>Haloarculaceae</taxon>
        <taxon>Haloarcula</taxon>
    </lineage>
</organism>
<protein>
    <recommendedName>
        <fullName evidence="4">Transcription initiation factor IIB family protein</fullName>
    </recommendedName>
</protein>
<dbReference type="RefSeq" id="WP_310902235.1">
    <property type="nucleotide sequence ID" value="NZ_JAMQOS010000009.1"/>
</dbReference>
<name>A0ABU2FUY4_9EURY</name>
<dbReference type="InterPro" id="IPR036915">
    <property type="entry name" value="Cyclin-like_sf"/>
</dbReference>
<gene>
    <name evidence="2" type="ORF">NDI86_20950</name>
</gene>
<feature type="region of interest" description="Disordered" evidence="1">
    <location>
        <begin position="194"/>
        <end position="267"/>
    </location>
</feature>
<reference evidence="2 3" key="1">
    <citation type="submission" date="2022-06" db="EMBL/GenBank/DDBJ databases">
        <title>Halomicroarcula sp. a new haloarchaeum isolate from saline soil.</title>
        <authorList>
            <person name="Strakova D."/>
            <person name="Galisteo C."/>
            <person name="Sanchez-Porro C."/>
            <person name="Ventosa A."/>
        </authorList>
    </citation>
    <scope>NUCLEOTIDE SEQUENCE [LARGE SCALE GENOMIC DNA]</scope>
    <source>
        <strain evidence="2 3">S3CR25-11</strain>
    </source>
</reference>
<comment type="caution">
    <text evidence="2">The sequence shown here is derived from an EMBL/GenBank/DDBJ whole genome shotgun (WGS) entry which is preliminary data.</text>
</comment>
<evidence type="ECO:0000313" key="3">
    <source>
        <dbReference type="Proteomes" id="UP001268864"/>
    </source>
</evidence>
<evidence type="ECO:0000313" key="2">
    <source>
        <dbReference type="EMBL" id="MDS0284570.1"/>
    </source>
</evidence>
<dbReference type="EMBL" id="JAMQOS010000009">
    <property type="protein sequence ID" value="MDS0284570.1"/>
    <property type="molecule type" value="Genomic_DNA"/>
</dbReference>
<dbReference type="SUPFAM" id="SSF47954">
    <property type="entry name" value="Cyclin-like"/>
    <property type="match status" value="1"/>
</dbReference>
<dbReference type="Proteomes" id="UP001268864">
    <property type="component" value="Unassembled WGS sequence"/>
</dbReference>
<evidence type="ECO:0008006" key="4">
    <source>
        <dbReference type="Google" id="ProtNLM"/>
    </source>
</evidence>
<proteinExistence type="predicted"/>